<keyword evidence="4 5" id="KW-0472">Membrane</keyword>
<evidence type="ECO:0000256" key="4">
    <source>
        <dbReference type="ARBA" id="ARBA00023136"/>
    </source>
</evidence>
<keyword evidence="2 5" id="KW-0812">Transmembrane</keyword>
<feature type="transmembrane region" description="Helical" evidence="5">
    <location>
        <begin position="157"/>
        <end position="176"/>
    </location>
</feature>
<dbReference type="AlphaFoldDB" id="A0A067MT38"/>
<dbReference type="SUPFAM" id="SSF81321">
    <property type="entry name" value="Family A G protein-coupled receptor-like"/>
    <property type="match status" value="1"/>
</dbReference>
<comment type="subcellular location">
    <subcellularLocation>
        <location evidence="1">Membrane</location>
        <topology evidence="1">Multi-pass membrane protein</topology>
    </subcellularLocation>
</comment>
<gene>
    <name evidence="6" type="ORF">BOTBODRAFT_52696</name>
</gene>
<evidence type="ECO:0000313" key="6">
    <source>
        <dbReference type="EMBL" id="KDQ17845.1"/>
    </source>
</evidence>
<dbReference type="HOGENOM" id="CLU_027149_0_3_1"/>
<proteinExistence type="predicted"/>
<keyword evidence="3 5" id="KW-1133">Transmembrane helix</keyword>
<dbReference type="GO" id="GO:0007189">
    <property type="term" value="P:adenylate cyclase-activating G protein-coupled receptor signaling pathway"/>
    <property type="evidence" value="ECO:0007669"/>
    <property type="project" value="TreeGrafter"/>
</dbReference>
<dbReference type="GO" id="GO:0004930">
    <property type="term" value="F:G protein-coupled receptor activity"/>
    <property type="evidence" value="ECO:0007669"/>
    <property type="project" value="TreeGrafter"/>
</dbReference>
<evidence type="ECO:0000256" key="5">
    <source>
        <dbReference type="SAM" id="Phobius"/>
    </source>
</evidence>
<dbReference type="STRING" id="930990.A0A067MT38"/>
<feature type="transmembrane region" description="Helical" evidence="5">
    <location>
        <begin position="31"/>
        <end position="54"/>
    </location>
</feature>
<evidence type="ECO:0000256" key="1">
    <source>
        <dbReference type="ARBA" id="ARBA00004141"/>
    </source>
</evidence>
<dbReference type="EMBL" id="KL198022">
    <property type="protein sequence ID" value="KDQ17845.1"/>
    <property type="molecule type" value="Genomic_DNA"/>
</dbReference>
<dbReference type="InParanoid" id="A0A067MT38"/>
<evidence type="ECO:0000313" key="7">
    <source>
        <dbReference type="Proteomes" id="UP000027195"/>
    </source>
</evidence>
<evidence type="ECO:0000256" key="2">
    <source>
        <dbReference type="ARBA" id="ARBA00022692"/>
    </source>
</evidence>
<organism evidence="6 7">
    <name type="scientific">Botryobasidium botryosum (strain FD-172 SS1)</name>
    <dbReference type="NCBI Taxonomy" id="930990"/>
    <lineage>
        <taxon>Eukaryota</taxon>
        <taxon>Fungi</taxon>
        <taxon>Dikarya</taxon>
        <taxon>Basidiomycota</taxon>
        <taxon>Agaricomycotina</taxon>
        <taxon>Agaricomycetes</taxon>
        <taxon>Cantharellales</taxon>
        <taxon>Botryobasidiaceae</taxon>
        <taxon>Botryobasidium</taxon>
    </lineage>
</organism>
<dbReference type="GO" id="GO:0005886">
    <property type="term" value="C:plasma membrane"/>
    <property type="evidence" value="ECO:0007669"/>
    <property type="project" value="TreeGrafter"/>
</dbReference>
<dbReference type="OrthoDB" id="100006at2759"/>
<accession>A0A067MT38</accession>
<sequence length="309" mass="34955">MLSWKGLVAMKEYKRRSLDQWPRSSHLHLEIYFLSLMIADLMQAIGSILHINWIVKGRVAPGIACTTQAVFKQLGDVGVALSTLAITIHTFRVLYFQQLPSSSPLLPIFFTALIWITAALMVSIGYATHHGYYGPTGYWCWIVTLYKPEQIATEYGWMWFTVIVNLLLYIPLFFRLRSQTAWVSDTGVYDPTRAAQRLLWCPLAYTITIIPMSISRFLAFYGHTVPFQATVLGAFLLASSGVINVTLYTITRPRLHPAQARHCERCSATALPSFRTQIHPEPVVDLVGPDHDRKRINTPSFSKGAAEFM</sequence>
<dbReference type="PANTHER" id="PTHR23112:SF37">
    <property type="entry name" value="G PROTEIN-COUPLED RECEPTOR GPR1"/>
    <property type="match status" value="1"/>
</dbReference>
<feature type="transmembrane region" description="Helical" evidence="5">
    <location>
        <begin position="227"/>
        <end position="251"/>
    </location>
</feature>
<name>A0A067MT38_BOTB1</name>
<keyword evidence="7" id="KW-1185">Reference proteome</keyword>
<feature type="transmembrane region" description="Helical" evidence="5">
    <location>
        <begin position="197"/>
        <end position="221"/>
    </location>
</feature>
<reference evidence="7" key="1">
    <citation type="journal article" date="2014" name="Proc. Natl. Acad. Sci. U.S.A.">
        <title>Extensive sampling of basidiomycete genomes demonstrates inadequacy of the white-rot/brown-rot paradigm for wood decay fungi.</title>
        <authorList>
            <person name="Riley R."/>
            <person name="Salamov A.A."/>
            <person name="Brown D.W."/>
            <person name="Nagy L.G."/>
            <person name="Floudas D."/>
            <person name="Held B.W."/>
            <person name="Levasseur A."/>
            <person name="Lombard V."/>
            <person name="Morin E."/>
            <person name="Otillar R."/>
            <person name="Lindquist E.A."/>
            <person name="Sun H."/>
            <person name="LaButti K.M."/>
            <person name="Schmutz J."/>
            <person name="Jabbour D."/>
            <person name="Luo H."/>
            <person name="Baker S.E."/>
            <person name="Pisabarro A.G."/>
            <person name="Walton J.D."/>
            <person name="Blanchette R.A."/>
            <person name="Henrissat B."/>
            <person name="Martin F."/>
            <person name="Cullen D."/>
            <person name="Hibbett D.S."/>
            <person name="Grigoriev I.V."/>
        </authorList>
    </citation>
    <scope>NUCLEOTIDE SEQUENCE [LARGE SCALE GENOMIC DNA]</scope>
    <source>
        <strain evidence="7">FD-172 SS1</strain>
    </source>
</reference>
<evidence type="ECO:0000256" key="3">
    <source>
        <dbReference type="ARBA" id="ARBA00022989"/>
    </source>
</evidence>
<feature type="transmembrane region" description="Helical" evidence="5">
    <location>
        <begin position="74"/>
        <end position="94"/>
    </location>
</feature>
<feature type="transmembrane region" description="Helical" evidence="5">
    <location>
        <begin position="106"/>
        <end position="127"/>
    </location>
</feature>
<protein>
    <submittedName>
        <fullName evidence="6">Uncharacterized protein</fullName>
    </submittedName>
</protein>
<dbReference type="PANTHER" id="PTHR23112">
    <property type="entry name" value="G PROTEIN-COUPLED RECEPTOR 157-RELATED"/>
    <property type="match status" value="1"/>
</dbReference>
<dbReference type="Proteomes" id="UP000027195">
    <property type="component" value="Unassembled WGS sequence"/>
</dbReference>
<dbReference type="Gene3D" id="1.20.1070.10">
    <property type="entry name" value="Rhodopsin 7-helix transmembrane proteins"/>
    <property type="match status" value="1"/>
</dbReference>